<evidence type="ECO:0000313" key="1">
    <source>
        <dbReference type="EMBL" id="SDX77813.1"/>
    </source>
</evidence>
<dbReference type="EMBL" id="FNMZ01000010">
    <property type="protein sequence ID" value="SDX77813.1"/>
    <property type="molecule type" value="Genomic_DNA"/>
</dbReference>
<name>A0A1H3EGA7_9RHOB</name>
<dbReference type="OrthoDB" id="10013934at2"/>
<sequence>MRDLVFIDCAADAAEKAGDWAGAALARAGLPACEAGEAALRLAEGVRVAAGVYASGSAPQAMLVLTDEDGALSFELVADGDPARGAAQACAEASWVAERRVAGGNAFRLRMPARA</sequence>
<gene>
    <name evidence="1" type="ORF">SAMN05444336_11019</name>
</gene>
<organism evidence="1 2">
    <name type="scientific">Albimonas donghaensis</name>
    <dbReference type="NCBI Taxonomy" id="356660"/>
    <lineage>
        <taxon>Bacteria</taxon>
        <taxon>Pseudomonadati</taxon>
        <taxon>Pseudomonadota</taxon>
        <taxon>Alphaproteobacteria</taxon>
        <taxon>Rhodobacterales</taxon>
        <taxon>Paracoccaceae</taxon>
        <taxon>Albimonas</taxon>
    </lineage>
</organism>
<reference evidence="1 2" key="1">
    <citation type="submission" date="2016-10" db="EMBL/GenBank/DDBJ databases">
        <authorList>
            <person name="de Groot N.N."/>
        </authorList>
    </citation>
    <scope>NUCLEOTIDE SEQUENCE [LARGE SCALE GENOMIC DNA]</scope>
    <source>
        <strain evidence="1 2">DSM 17890</strain>
    </source>
</reference>
<keyword evidence="2" id="KW-1185">Reference proteome</keyword>
<dbReference type="AlphaFoldDB" id="A0A1H3EGA7"/>
<dbReference type="Proteomes" id="UP000199118">
    <property type="component" value="Unassembled WGS sequence"/>
</dbReference>
<protein>
    <submittedName>
        <fullName evidence="1">Uncharacterized protein</fullName>
    </submittedName>
</protein>
<proteinExistence type="predicted"/>
<evidence type="ECO:0000313" key="2">
    <source>
        <dbReference type="Proteomes" id="UP000199118"/>
    </source>
</evidence>
<dbReference type="RefSeq" id="WP_092684640.1">
    <property type="nucleotide sequence ID" value="NZ_FNMZ01000010.1"/>
</dbReference>
<accession>A0A1H3EGA7</accession>